<dbReference type="InterPro" id="IPR051460">
    <property type="entry name" value="HdrC_iron-sulfur_subunit"/>
</dbReference>
<keyword evidence="5" id="KW-0411">Iron-sulfur</keyword>
<evidence type="ECO:0000313" key="8">
    <source>
        <dbReference type="Proteomes" id="UP000053326"/>
    </source>
</evidence>
<accession>A0A101FHP8</accession>
<dbReference type="Pfam" id="PF13183">
    <property type="entry name" value="Fer4_8"/>
    <property type="match status" value="1"/>
</dbReference>
<keyword evidence="3" id="KW-0560">Oxidoreductase</keyword>
<dbReference type="Gene3D" id="1.10.1060.10">
    <property type="entry name" value="Alpha-helical ferredoxin"/>
    <property type="match status" value="1"/>
</dbReference>
<dbReference type="OMA" id="QCVRTMT"/>
<dbReference type="GO" id="GO:0005886">
    <property type="term" value="C:plasma membrane"/>
    <property type="evidence" value="ECO:0007669"/>
    <property type="project" value="TreeGrafter"/>
</dbReference>
<dbReference type="SUPFAM" id="SSF54862">
    <property type="entry name" value="4Fe-4S ferredoxins"/>
    <property type="match status" value="1"/>
</dbReference>
<dbReference type="PANTHER" id="PTHR43255">
    <property type="entry name" value="IRON-SULFUR-BINDING OXIDOREDUCTASE FADF-RELATED-RELATED"/>
    <property type="match status" value="1"/>
</dbReference>
<protein>
    <submittedName>
        <fullName evidence="7">CoB--CoM heterodisulfide reductase-like protein</fullName>
    </submittedName>
</protein>
<evidence type="ECO:0000259" key="6">
    <source>
        <dbReference type="PROSITE" id="PS51379"/>
    </source>
</evidence>
<feature type="domain" description="4Fe-4S ferredoxin-type" evidence="6">
    <location>
        <begin position="10"/>
        <end position="40"/>
    </location>
</feature>
<evidence type="ECO:0000313" key="7">
    <source>
        <dbReference type="EMBL" id="KUK37258.1"/>
    </source>
</evidence>
<dbReference type="PROSITE" id="PS51379">
    <property type="entry name" value="4FE4S_FER_2"/>
    <property type="match status" value="1"/>
</dbReference>
<sequence length="389" mass="42927">MTSEGKSLFTTLEREALICGRCGYCRSSCPVYQVLGWESASPRGKISLAKGIFAKGNEKALSEEFIRRVAQCTLCGACARACSTSIDTRTLWLELRKRIAGLGKGPEAYNTIRENLLAHKNISTFSNDDRLEWAQDLDEEPEGLELKKGAEVCYFVGCVSSFFPQAAQIPLAVTQLLMEAGVDFTTMGGEEWCCGFPLLSTGFADDAREFIKHNVSKIKELDIHTLVASCASCYHVWKHECLSELAGYDLEILHTTEYLARFVKDGRLELQEMDEVVTYHDPCDLGRNSGVYDAPREIIRSIPGIEFVELDHNREDSLCCGGGGNLQSVDADLAAEITKLRIQEIKETKASIVVSACQQCEQMLSAAVRKAGLPVRVMDISELLLEAIG</sequence>
<dbReference type="GO" id="GO:0016491">
    <property type="term" value="F:oxidoreductase activity"/>
    <property type="evidence" value="ECO:0007669"/>
    <property type="project" value="UniProtKB-KW"/>
</dbReference>
<dbReference type="InterPro" id="IPR009051">
    <property type="entry name" value="Helical_ferredxn"/>
</dbReference>
<dbReference type="InterPro" id="IPR017896">
    <property type="entry name" value="4Fe4S_Fe-S-bd"/>
</dbReference>
<proteinExistence type="predicted"/>
<dbReference type="PANTHER" id="PTHR43255:SF1">
    <property type="entry name" value="IRON-SULFUR-BINDING OXIDOREDUCTASE FADF-RELATED"/>
    <property type="match status" value="1"/>
</dbReference>
<dbReference type="Pfam" id="PF02754">
    <property type="entry name" value="CCG"/>
    <property type="match status" value="2"/>
</dbReference>
<evidence type="ECO:0000256" key="1">
    <source>
        <dbReference type="ARBA" id="ARBA00022485"/>
    </source>
</evidence>
<evidence type="ECO:0000256" key="2">
    <source>
        <dbReference type="ARBA" id="ARBA00022723"/>
    </source>
</evidence>
<gene>
    <name evidence="7" type="ORF">XD66_0035</name>
</gene>
<dbReference type="EMBL" id="LGFO01000002">
    <property type="protein sequence ID" value="KUK37258.1"/>
    <property type="molecule type" value="Genomic_DNA"/>
</dbReference>
<keyword evidence="1" id="KW-0004">4Fe-4S</keyword>
<dbReference type="GO" id="GO:0051539">
    <property type="term" value="F:4 iron, 4 sulfur cluster binding"/>
    <property type="evidence" value="ECO:0007669"/>
    <property type="project" value="UniProtKB-KW"/>
</dbReference>
<reference evidence="8" key="1">
    <citation type="journal article" date="2015" name="MBio">
        <title>Genome-Resolved Metagenomic Analysis Reveals Roles for Candidate Phyla and Other Microbial Community Members in Biogeochemical Transformations in Oil Reservoirs.</title>
        <authorList>
            <person name="Hu P."/>
            <person name="Tom L."/>
            <person name="Singh A."/>
            <person name="Thomas B.C."/>
            <person name="Baker B.J."/>
            <person name="Piceno Y.M."/>
            <person name="Andersen G.L."/>
            <person name="Banfield J.F."/>
        </authorList>
    </citation>
    <scope>NUCLEOTIDE SEQUENCE [LARGE SCALE GENOMIC DNA]</scope>
</reference>
<name>A0A101FHP8_9THEO</name>
<evidence type="ECO:0000256" key="4">
    <source>
        <dbReference type="ARBA" id="ARBA00023004"/>
    </source>
</evidence>
<evidence type="ECO:0000256" key="5">
    <source>
        <dbReference type="ARBA" id="ARBA00023014"/>
    </source>
</evidence>
<comment type="caution">
    <text evidence="7">The sequence shown here is derived from an EMBL/GenBank/DDBJ whole genome shotgun (WGS) entry which is preliminary data.</text>
</comment>
<dbReference type="GO" id="GO:0046872">
    <property type="term" value="F:metal ion binding"/>
    <property type="evidence" value="ECO:0007669"/>
    <property type="project" value="UniProtKB-KW"/>
</dbReference>
<dbReference type="AlphaFoldDB" id="A0A101FHP8"/>
<evidence type="ECO:0000256" key="3">
    <source>
        <dbReference type="ARBA" id="ARBA00023002"/>
    </source>
</evidence>
<dbReference type="Proteomes" id="UP000053326">
    <property type="component" value="Unassembled WGS sequence"/>
</dbReference>
<dbReference type="InterPro" id="IPR004017">
    <property type="entry name" value="Cys_rich_dom"/>
</dbReference>
<keyword evidence="4" id="KW-0408">Iron</keyword>
<organism evidence="7 8">
    <name type="scientific">Thermacetogenium phaeum</name>
    <dbReference type="NCBI Taxonomy" id="85874"/>
    <lineage>
        <taxon>Bacteria</taxon>
        <taxon>Bacillati</taxon>
        <taxon>Bacillota</taxon>
        <taxon>Clostridia</taxon>
        <taxon>Thermoanaerobacterales</taxon>
        <taxon>Thermoanaerobacteraceae</taxon>
        <taxon>Thermacetogenium</taxon>
    </lineage>
</organism>
<keyword evidence="2" id="KW-0479">Metal-binding</keyword>